<evidence type="ECO:0000313" key="3">
    <source>
        <dbReference type="Proteomes" id="UP001150904"/>
    </source>
</evidence>
<reference evidence="2" key="1">
    <citation type="submission" date="2022-12" db="EMBL/GenBank/DDBJ databases">
        <authorList>
            <person name="Petersen C."/>
        </authorList>
    </citation>
    <scope>NUCLEOTIDE SEQUENCE</scope>
    <source>
        <strain evidence="2">IBT 15544</strain>
    </source>
</reference>
<dbReference type="AlphaFoldDB" id="A0A9W9N8S4"/>
<protein>
    <recommendedName>
        <fullName evidence="4">Hydrophobin</fullName>
    </recommendedName>
</protein>
<accession>A0A9W9N8S4</accession>
<dbReference type="EMBL" id="JAPQKR010000005">
    <property type="protein sequence ID" value="KAJ5215266.1"/>
    <property type="molecule type" value="Genomic_DNA"/>
</dbReference>
<evidence type="ECO:0000313" key="2">
    <source>
        <dbReference type="EMBL" id="KAJ5215266.1"/>
    </source>
</evidence>
<dbReference type="OrthoDB" id="8115477at2759"/>
<sequence>MKLPLAFVISLVPAAMCNTANPTSGGDCNNGGSQVCCSGVLNCLVQSVGDACSNQAYCCQTDAPVGTLLNVALLNCVQM</sequence>
<gene>
    <name evidence="2" type="ORF">N7498_001673</name>
</gene>
<organism evidence="2 3">
    <name type="scientific">Penicillium cinerascens</name>
    <dbReference type="NCBI Taxonomy" id="70096"/>
    <lineage>
        <taxon>Eukaryota</taxon>
        <taxon>Fungi</taxon>
        <taxon>Dikarya</taxon>
        <taxon>Ascomycota</taxon>
        <taxon>Pezizomycotina</taxon>
        <taxon>Eurotiomycetes</taxon>
        <taxon>Eurotiomycetidae</taxon>
        <taxon>Eurotiales</taxon>
        <taxon>Aspergillaceae</taxon>
        <taxon>Penicillium</taxon>
    </lineage>
</organism>
<name>A0A9W9N8S4_9EURO</name>
<reference evidence="2" key="2">
    <citation type="journal article" date="2023" name="IMA Fungus">
        <title>Comparative genomic study of the Penicillium genus elucidates a diverse pangenome and 15 lateral gene transfer events.</title>
        <authorList>
            <person name="Petersen C."/>
            <person name="Sorensen T."/>
            <person name="Nielsen M.R."/>
            <person name="Sondergaard T.E."/>
            <person name="Sorensen J.L."/>
            <person name="Fitzpatrick D.A."/>
            <person name="Frisvad J.C."/>
            <person name="Nielsen K.L."/>
        </authorList>
    </citation>
    <scope>NUCLEOTIDE SEQUENCE</scope>
    <source>
        <strain evidence="2">IBT 15544</strain>
    </source>
</reference>
<keyword evidence="3" id="KW-1185">Reference proteome</keyword>
<feature type="signal peptide" evidence="1">
    <location>
        <begin position="1"/>
        <end position="19"/>
    </location>
</feature>
<comment type="caution">
    <text evidence="2">The sequence shown here is derived from an EMBL/GenBank/DDBJ whole genome shotgun (WGS) entry which is preliminary data.</text>
</comment>
<proteinExistence type="predicted"/>
<dbReference type="GeneID" id="83176036"/>
<keyword evidence="1" id="KW-0732">Signal</keyword>
<dbReference type="RefSeq" id="XP_058311079.1">
    <property type="nucleotide sequence ID" value="XM_058448735.1"/>
</dbReference>
<evidence type="ECO:0008006" key="4">
    <source>
        <dbReference type="Google" id="ProtNLM"/>
    </source>
</evidence>
<feature type="chain" id="PRO_5040721991" description="Hydrophobin" evidence="1">
    <location>
        <begin position="20"/>
        <end position="79"/>
    </location>
</feature>
<dbReference type="Proteomes" id="UP001150904">
    <property type="component" value="Unassembled WGS sequence"/>
</dbReference>
<evidence type="ECO:0000256" key="1">
    <source>
        <dbReference type="SAM" id="SignalP"/>
    </source>
</evidence>